<dbReference type="OrthoDB" id="6428749at2759"/>
<feature type="binding site" evidence="4">
    <location>
        <position position="211"/>
    </location>
    <ligand>
        <name>substrate</name>
    </ligand>
</feature>
<evidence type="ECO:0000259" key="5">
    <source>
        <dbReference type="Pfam" id="PF01425"/>
    </source>
</evidence>
<dbReference type="GO" id="GO:0016787">
    <property type="term" value="F:hydrolase activity"/>
    <property type="evidence" value="ECO:0007669"/>
    <property type="project" value="UniProtKB-KW"/>
</dbReference>
<accession>W9YS69</accession>
<keyword evidence="2" id="KW-0378">Hydrolase</keyword>
<dbReference type="Gene3D" id="3.90.1300.10">
    <property type="entry name" value="Amidase signature (AS) domain"/>
    <property type="match status" value="1"/>
</dbReference>
<comment type="similarity">
    <text evidence="1">Belongs to the amidase family.</text>
</comment>
<dbReference type="PIRSF" id="PIRSF001221">
    <property type="entry name" value="Amidase_fungi"/>
    <property type="match status" value="1"/>
</dbReference>
<dbReference type="RefSeq" id="XP_007729001.1">
    <property type="nucleotide sequence ID" value="XM_007730811.1"/>
</dbReference>
<comment type="caution">
    <text evidence="6">The sequence shown here is derived from an EMBL/GenBank/DDBJ whole genome shotgun (WGS) entry which is preliminary data.</text>
</comment>
<proteinExistence type="inferred from homology"/>
<dbReference type="PANTHER" id="PTHR46072">
    <property type="entry name" value="AMIDASE-RELATED-RELATED"/>
    <property type="match status" value="1"/>
</dbReference>
<evidence type="ECO:0000256" key="4">
    <source>
        <dbReference type="PIRSR" id="PIRSR001221-2"/>
    </source>
</evidence>
<feature type="active site" description="Charge relay system" evidence="3">
    <location>
        <position position="136"/>
    </location>
</feature>
<dbReference type="Proteomes" id="UP000019478">
    <property type="component" value="Unassembled WGS sequence"/>
</dbReference>
<feature type="binding site" evidence="4">
    <location>
        <position position="185"/>
    </location>
    <ligand>
        <name>substrate</name>
    </ligand>
</feature>
<feature type="binding site" evidence="4">
    <location>
        <begin position="232"/>
        <end position="235"/>
    </location>
    <ligand>
        <name>substrate</name>
    </ligand>
</feature>
<dbReference type="STRING" id="1182542.W9YS69"/>
<dbReference type="EMBL" id="AMGY01000001">
    <property type="protein sequence ID" value="EXJ92111.1"/>
    <property type="molecule type" value="Genomic_DNA"/>
</dbReference>
<evidence type="ECO:0000256" key="3">
    <source>
        <dbReference type="PIRSR" id="PIRSR001221-1"/>
    </source>
</evidence>
<feature type="active site" description="Charge relay system" evidence="3">
    <location>
        <position position="211"/>
    </location>
</feature>
<gene>
    <name evidence="6" type="ORF">A1O3_00661</name>
</gene>
<dbReference type="GeneID" id="19164801"/>
<evidence type="ECO:0000313" key="6">
    <source>
        <dbReference type="EMBL" id="EXJ92111.1"/>
    </source>
</evidence>
<dbReference type="AlphaFoldDB" id="W9YS69"/>
<protein>
    <recommendedName>
        <fullName evidence="5">Amidase domain-containing protein</fullName>
    </recommendedName>
</protein>
<name>W9YS69_9EURO</name>
<reference evidence="6 7" key="1">
    <citation type="submission" date="2013-03" db="EMBL/GenBank/DDBJ databases">
        <title>The Genome Sequence of Capronia epimyces CBS 606.96.</title>
        <authorList>
            <consortium name="The Broad Institute Genomics Platform"/>
            <person name="Cuomo C."/>
            <person name="de Hoog S."/>
            <person name="Gorbushina A."/>
            <person name="Walker B."/>
            <person name="Young S.K."/>
            <person name="Zeng Q."/>
            <person name="Gargeya S."/>
            <person name="Fitzgerald M."/>
            <person name="Haas B."/>
            <person name="Abouelleil A."/>
            <person name="Allen A.W."/>
            <person name="Alvarado L."/>
            <person name="Arachchi H.M."/>
            <person name="Berlin A.M."/>
            <person name="Chapman S.B."/>
            <person name="Gainer-Dewar J."/>
            <person name="Goldberg J."/>
            <person name="Griggs A."/>
            <person name="Gujja S."/>
            <person name="Hansen M."/>
            <person name="Howarth C."/>
            <person name="Imamovic A."/>
            <person name="Ireland A."/>
            <person name="Larimer J."/>
            <person name="McCowan C."/>
            <person name="Murphy C."/>
            <person name="Pearson M."/>
            <person name="Poon T.W."/>
            <person name="Priest M."/>
            <person name="Roberts A."/>
            <person name="Saif S."/>
            <person name="Shea T."/>
            <person name="Sisk P."/>
            <person name="Sykes S."/>
            <person name="Wortman J."/>
            <person name="Nusbaum C."/>
            <person name="Birren B."/>
        </authorList>
    </citation>
    <scope>NUCLEOTIDE SEQUENCE [LARGE SCALE GENOMIC DNA]</scope>
    <source>
        <strain evidence="6 7">CBS 606.96</strain>
    </source>
</reference>
<dbReference type="InterPro" id="IPR036928">
    <property type="entry name" value="AS_sf"/>
</dbReference>
<dbReference type="Pfam" id="PF01425">
    <property type="entry name" value="Amidase"/>
    <property type="match status" value="1"/>
</dbReference>
<organism evidence="6 7">
    <name type="scientific">Capronia epimyces CBS 606.96</name>
    <dbReference type="NCBI Taxonomy" id="1182542"/>
    <lineage>
        <taxon>Eukaryota</taxon>
        <taxon>Fungi</taxon>
        <taxon>Dikarya</taxon>
        <taxon>Ascomycota</taxon>
        <taxon>Pezizomycotina</taxon>
        <taxon>Eurotiomycetes</taxon>
        <taxon>Chaetothyriomycetidae</taxon>
        <taxon>Chaetothyriales</taxon>
        <taxon>Herpotrichiellaceae</taxon>
        <taxon>Capronia</taxon>
    </lineage>
</organism>
<evidence type="ECO:0000256" key="1">
    <source>
        <dbReference type="ARBA" id="ARBA00009199"/>
    </source>
</evidence>
<feature type="domain" description="Amidase" evidence="5">
    <location>
        <begin position="81"/>
        <end position="526"/>
    </location>
</feature>
<evidence type="ECO:0000256" key="2">
    <source>
        <dbReference type="ARBA" id="ARBA00022801"/>
    </source>
</evidence>
<evidence type="ECO:0000313" key="7">
    <source>
        <dbReference type="Proteomes" id="UP000019478"/>
    </source>
</evidence>
<dbReference type="HOGENOM" id="CLU_009600_9_2_1"/>
<sequence length="538" mass="58534">MTPPRPWQEIAAEKKAQQESRIPASWKLQLNDIPGDDVRDLRPVVETCGILSQRELQITGAYDATALAEQIAKGVYSAEEVAVAFCKRAAVGQQLCNNLTEIMFLDAIADAKKLDAHFKETGKVVGSLHGVPMTFKECFHVKGYDWTDGYISRAFQPSTYDSYLIEIVRNAGAVVIAKTNNPQTMLVAESDNNVFGRSKNPVVSHLTCGGSSGGEGAAQAFRSSALGIGTDVAGSIRVPCALNGCYGYKPSYGLLPLLKYAHSNWPGLNSGVPAVCGPMGHSMRDITLLTRVVRAAEPWLQDPAIMPTFFEQGTTSRKPVVGVIYKSGLTPQPPIQRALQSAVAKLEAAGFVVKPFTPPDFADIREITSQLFTADGLSYAKGELAKAGEPPVPSVFGIGFWDREPKSAEEMWKWNAKKIEYQKEMLDKWREAGIDVVLCPAAPHTAVKPGEMKNEMYTVVWNAVDYPAVILPYGTVDPAKDPKEFVFEPMSELDKELGALYDVELMAGAPIALQLAGPRLGDEQLLRDAEIIDSVLNN</sequence>
<dbReference type="InterPro" id="IPR023631">
    <property type="entry name" value="Amidase_dom"/>
</dbReference>
<dbReference type="SUPFAM" id="SSF75304">
    <property type="entry name" value="Amidase signature (AS) enzymes"/>
    <property type="match status" value="1"/>
</dbReference>
<keyword evidence="7" id="KW-1185">Reference proteome</keyword>
<feature type="active site" description="Acyl-ester intermediate" evidence="3">
    <location>
        <position position="235"/>
    </location>
</feature>
<dbReference type="eggNOG" id="KOG1212">
    <property type="taxonomic scope" value="Eukaryota"/>
</dbReference>